<dbReference type="RefSeq" id="WP_150165184.1">
    <property type="nucleotide sequence ID" value="NZ_CP029193.1"/>
</dbReference>
<reference evidence="1 2" key="1">
    <citation type="submission" date="2018-05" db="EMBL/GenBank/DDBJ databases">
        <title>Streptomyces venezuelae.</title>
        <authorList>
            <person name="Kim W."/>
            <person name="Lee N."/>
            <person name="Cho B.-K."/>
        </authorList>
    </citation>
    <scope>NUCLEOTIDE SEQUENCE [LARGE SCALE GENOMIC DNA]</scope>
    <source>
        <strain evidence="1 2">ATCC 14583</strain>
    </source>
</reference>
<organism evidence="1 2">
    <name type="scientific">Streptomyces venezuelae</name>
    <dbReference type="NCBI Taxonomy" id="54571"/>
    <lineage>
        <taxon>Bacteria</taxon>
        <taxon>Bacillati</taxon>
        <taxon>Actinomycetota</taxon>
        <taxon>Actinomycetes</taxon>
        <taxon>Kitasatosporales</taxon>
        <taxon>Streptomycetaceae</taxon>
        <taxon>Streptomyces</taxon>
    </lineage>
</organism>
<dbReference type="EMBL" id="CP029193">
    <property type="protein sequence ID" value="QES25827.1"/>
    <property type="molecule type" value="Genomic_DNA"/>
</dbReference>
<evidence type="ECO:0000313" key="1">
    <source>
        <dbReference type="EMBL" id="QES25827.1"/>
    </source>
</evidence>
<gene>
    <name evidence="1" type="ORF">DEJ47_04605</name>
</gene>
<sequence>MALDSLPTLGPDGLAAAERNRLTIRDTLRAHLPDIDDGQIWQITVAIAEDLPFTLPPSPTSLTYAWSNGQTFSAVDHLGGIPDSARERALLRGLLTYTVSQLDQYELAGPSLAVAERDL</sequence>
<accession>A0A5P2B741</accession>
<dbReference type="AlphaFoldDB" id="A0A5P2B741"/>
<dbReference type="OrthoDB" id="9938385at2"/>
<keyword evidence="2" id="KW-1185">Reference proteome</keyword>
<evidence type="ECO:0000313" key="2">
    <source>
        <dbReference type="Proteomes" id="UP000323046"/>
    </source>
</evidence>
<name>A0A5P2B741_STRVZ</name>
<dbReference type="Proteomes" id="UP000323046">
    <property type="component" value="Chromosome"/>
</dbReference>
<proteinExistence type="predicted"/>
<protein>
    <submittedName>
        <fullName evidence="1">Uncharacterized protein</fullName>
    </submittedName>
</protein>